<evidence type="ECO:0000256" key="6">
    <source>
        <dbReference type="SAM" id="Phobius"/>
    </source>
</evidence>
<dbReference type="EMBL" id="JACEON010000012">
    <property type="protein sequence ID" value="MBA4612594.1"/>
    <property type="molecule type" value="Genomic_DNA"/>
</dbReference>
<feature type="transmembrane region" description="Helical" evidence="6">
    <location>
        <begin position="46"/>
        <end position="71"/>
    </location>
</feature>
<accession>A0A838Y017</accession>
<comment type="subcellular location">
    <subcellularLocation>
        <location evidence="1">Cell membrane</location>
        <topology evidence="1">Multi-pass membrane protein</topology>
    </subcellularLocation>
</comment>
<feature type="transmembrane region" description="Helical" evidence="6">
    <location>
        <begin position="397"/>
        <end position="416"/>
    </location>
</feature>
<organism evidence="7 8">
    <name type="scientific">Stappia taiwanensis</name>
    <dbReference type="NCBI Taxonomy" id="992267"/>
    <lineage>
        <taxon>Bacteria</taxon>
        <taxon>Pseudomonadati</taxon>
        <taxon>Pseudomonadota</taxon>
        <taxon>Alphaproteobacteria</taxon>
        <taxon>Hyphomicrobiales</taxon>
        <taxon>Stappiaceae</taxon>
        <taxon>Stappia</taxon>
    </lineage>
</organism>
<feature type="transmembrane region" description="Helical" evidence="6">
    <location>
        <begin position="161"/>
        <end position="182"/>
    </location>
</feature>
<dbReference type="Pfam" id="PF01943">
    <property type="entry name" value="Polysacc_synt"/>
    <property type="match status" value="1"/>
</dbReference>
<feature type="transmembrane region" description="Helical" evidence="6">
    <location>
        <begin position="374"/>
        <end position="391"/>
    </location>
</feature>
<dbReference type="InterPro" id="IPR050833">
    <property type="entry name" value="Poly_Biosynth_Transport"/>
</dbReference>
<evidence type="ECO:0000256" key="1">
    <source>
        <dbReference type="ARBA" id="ARBA00004651"/>
    </source>
</evidence>
<evidence type="ECO:0000256" key="2">
    <source>
        <dbReference type="ARBA" id="ARBA00022475"/>
    </source>
</evidence>
<feature type="transmembrane region" description="Helical" evidence="6">
    <location>
        <begin position="246"/>
        <end position="267"/>
    </location>
</feature>
<feature type="transmembrane region" description="Helical" evidence="6">
    <location>
        <begin position="306"/>
        <end position="326"/>
    </location>
</feature>
<reference evidence="7 8" key="2">
    <citation type="submission" date="2020-08" db="EMBL/GenBank/DDBJ databases">
        <title>Stappia taiwanensis sp. nov., isolated from a coastal thermal spring.</title>
        <authorList>
            <person name="Kampfer P."/>
        </authorList>
    </citation>
    <scope>NUCLEOTIDE SEQUENCE [LARGE SCALE GENOMIC DNA]</scope>
    <source>
        <strain evidence="7 8">DSM 23284</strain>
    </source>
</reference>
<evidence type="ECO:0000313" key="8">
    <source>
        <dbReference type="Proteomes" id="UP000559404"/>
    </source>
</evidence>
<dbReference type="AlphaFoldDB" id="A0A838Y017"/>
<keyword evidence="3 6" id="KW-0812">Transmembrane</keyword>
<gene>
    <name evidence="7" type="ORF">H1W37_13085</name>
</gene>
<keyword evidence="2" id="KW-1003">Cell membrane</keyword>
<dbReference type="PANTHER" id="PTHR30250:SF11">
    <property type="entry name" value="O-ANTIGEN TRANSPORTER-RELATED"/>
    <property type="match status" value="1"/>
</dbReference>
<feature type="transmembrane region" description="Helical" evidence="6">
    <location>
        <begin position="125"/>
        <end position="141"/>
    </location>
</feature>
<evidence type="ECO:0000256" key="5">
    <source>
        <dbReference type="ARBA" id="ARBA00023136"/>
    </source>
</evidence>
<dbReference type="GO" id="GO:0005886">
    <property type="term" value="C:plasma membrane"/>
    <property type="evidence" value="ECO:0007669"/>
    <property type="project" value="UniProtKB-SubCell"/>
</dbReference>
<proteinExistence type="predicted"/>
<reference evidence="7 8" key="1">
    <citation type="submission" date="2020-07" db="EMBL/GenBank/DDBJ databases">
        <authorList>
            <person name="Li M."/>
        </authorList>
    </citation>
    <scope>NUCLEOTIDE SEQUENCE [LARGE SCALE GENOMIC DNA]</scope>
    <source>
        <strain evidence="7 8">DSM 23284</strain>
    </source>
</reference>
<feature type="transmembrane region" description="Helical" evidence="6">
    <location>
        <begin position="92"/>
        <end position="113"/>
    </location>
</feature>
<keyword evidence="5 6" id="KW-0472">Membrane</keyword>
<dbReference type="Proteomes" id="UP000559404">
    <property type="component" value="Unassembled WGS sequence"/>
</dbReference>
<evidence type="ECO:0000256" key="3">
    <source>
        <dbReference type="ARBA" id="ARBA00022692"/>
    </source>
</evidence>
<dbReference type="PANTHER" id="PTHR30250">
    <property type="entry name" value="PST FAMILY PREDICTED COLANIC ACID TRANSPORTER"/>
    <property type="match status" value="1"/>
</dbReference>
<protein>
    <submittedName>
        <fullName evidence="7">Lipopolysaccharide biosynthesis protein</fullName>
    </submittedName>
</protein>
<dbReference type="InterPro" id="IPR002797">
    <property type="entry name" value="Polysacc_synth"/>
</dbReference>
<sequence length="460" mass="50783">MERLRALVLRADARRLFWSLCSRFGSTVLSFAVLFAASHSLQTSEYGLYIFLFSVGTSLGLIFTFGQHILLVKHFRLKDHQRGKTNQALLRVNAFWLAIGCGGQLLVALLLLLSPWDLPSPYRELPVALLFGAIFTMSEYFQNYFRIHGQIVLALVPRENLWRIASAVCLPAVAFAGLLSSGSAATELVTGLLFIVTGYQTVRFVQQEGLWFLREPQVAADRKTLRIWRQESANFTANGFFNSAAAYFETILIGVAIGLEAAAFYFVAYRISMLLTLPVLAIDTVGVPLISARFQEDDKVGAQKVVAMLSAGSFALALIGGVFLYFTGPFVLHLFDPAFVEHSGVLLILCLSAITHAFFGPGTWVIMIGGGERYLLILRCVVFGFYVLLLFGLGKWLGLTGIAIAGWAQLLAVHLFSRRWVMRRWQVDNMATAILGLRRRQAAERSATDPVAVGEGDAPV</sequence>
<feature type="transmembrane region" description="Helical" evidence="6">
    <location>
        <begin position="20"/>
        <end position="40"/>
    </location>
</feature>
<keyword evidence="4 6" id="KW-1133">Transmembrane helix</keyword>
<name>A0A838Y017_9HYPH</name>
<keyword evidence="8" id="KW-1185">Reference proteome</keyword>
<evidence type="ECO:0000256" key="4">
    <source>
        <dbReference type="ARBA" id="ARBA00022989"/>
    </source>
</evidence>
<comment type="caution">
    <text evidence="7">The sequence shown here is derived from an EMBL/GenBank/DDBJ whole genome shotgun (WGS) entry which is preliminary data.</text>
</comment>
<evidence type="ECO:0000313" key="7">
    <source>
        <dbReference type="EMBL" id="MBA4612594.1"/>
    </source>
</evidence>
<feature type="transmembrane region" description="Helical" evidence="6">
    <location>
        <begin position="346"/>
        <end position="367"/>
    </location>
</feature>